<dbReference type="STRING" id="13706.A0A1X2HW15"/>
<protein>
    <recommendedName>
        <fullName evidence="1">Enoyl reductase (ER) domain-containing protein</fullName>
    </recommendedName>
</protein>
<dbReference type="OMA" id="NIDVRGC"/>
<feature type="domain" description="Enoyl reductase (ER)" evidence="1">
    <location>
        <begin position="15"/>
        <end position="341"/>
    </location>
</feature>
<dbReference type="EMBL" id="MCGN01000001">
    <property type="protein sequence ID" value="ORZ03802.1"/>
    <property type="molecule type" value="Genomic_DNA"/>
</dbReference>
<comment type="caution">
    <text evidence="2">The sequence shown here is derived from an EMBL/GenBank/DDBJ whole genome shotgun (WGS) entry which is preliminary data.</text>
</comment>
<organism evidence="2 3">
    <name type="scientific">Syncephalastrum racemosum</name>
    <name type="common">Filamentous fungus</name>
    <dbReference type="NCBI Taxonomy" id="13706"/>
    <lineage>
        <taxon>Eukaryota</taxon>
        <taxon>Fungi</taxon>
        <taxon>Fungi incertae sedis</taxon>
        <taxon>Mucoromycota</taxon>
        <taxon>Mucoromycotina</taxon>
        <taxon>Mucoromycetes</taxon>
        <taxon>Mucorales</taxon>
        <taxon>Syncephalastraceae</taxon>
        <taxon>Syncephalastrum</taxon>
    </lineage>
</organism>
<dbReference type="Proteomes" id="UP000242180">
    <property type="component" value="Unassembled WGS sequence"/>
</dbReference>
<accession>A0A1X2HW15</accession>
<dbReference type="GO" id="GO:0016491">
    <property type="term" value="F:oxidoreductase activity"/>
    <property type="evidence" value="ECO:0007669"/>
    <property type="project" value="InterPro"/>
</dbReference>
<dbReference type="InterPro" id="IPR020843">
    <property type="entry name" value="ER"/>
</dbReference>
<dbReference type="InParanoid" id="A0A1X2HW15"/>
<dbReference type="InterPro" id="IPR036291">
    <property type="entry name" value="NAD(P)-bd_dom_sf"/>
</dbReference>
<proteinExistence type="predicted"/>
<dbReference type="CDD" id="cd08276">
    <property type="entry name" value="MDR7"/>
    <property type="match status" value="1"/>
</dbReference>
<dbReference type="PANTHER" id="PTHR45033">
    <property type="match status" value="1"/>
</dbReference>
<dbReference type="InterPro" id="IPR052711">
    <property type="entry name" value="Zinc_ADH-like"/>
</dbReference>
<keyword evidence="3" id="KW-1185">Reference proteome</keyword>
<dbReference type="AlphaFoldDB" id="A0A1X2HW15"/>
<dbReference type="Pfam" id="PF08240">
    <property type="entry name" value="ADH_N"/>
    <property type="match status" value="1"/>
</dbReference>
<dbReference type="Pfam" id="PF00107">
    <property type="entry name" value="ADH_zinc_N"/>
    <property type="match status" value="1"/>
</dbReference>
<gene>
    <name evidence="2" type="ORF">BCR43DRAFT_484008</name>
</gene>
<dbReference type="SUPFAM" id="SSF50129">
    <property type="entry name" value="GroES-like"/>
    <property type="match status" value="1"/>
</dbReference>
<dbReference type="SMART" id="SM00829">
    <property type="entry name" value="PKS_ER"/>
    <property type="match status" value="1"/>
</dbReference>
<evidence type="ECO:0000313" key="3">
    <source>
        <dbReference type="Proteomes" id="UP000242180"/>
    </source>
</evidence>
<reference evidence="2 3" key="1">
    <citation type="submission" date="2016-07" db="EMBL/GenBank/DDBJ databases">
        <title>Pervasive Adenine N6-methylation of Active Genes in Fungi.</title>
        <authorList>
            <consortium name="DOE Joint Genome Institute"/>
            <person name="Mondo S.J."/>
            <person name="Dannebaum R.O."/>
            <person name="Kuo R.C."/>
            <person name="Labutti K."/>
            <person name="Haridas S."/>
            <person name="Kuo A."/>
            <person name="Salamov A."/>
            <person name="Ahrendt S.R."/>
            <person name="Lipzen A."/>
            <person name="Sullivan W."/>
            <person name="Andreopoulos W.B."/>
            <person name="Clum A."/>
            <person name="Lindquist E."/>
            <person name="Daum C."/>
            <person name="Ramamoorthy G.K."/>
            <person name="Gryganskyi A."/>
            <person name="Culley D."/>
            <person name="Magnuson J.K."/>
            <person name="James T.Y."/>
            <person name="O'Malley M.A."/>
            <person name="Stajich J.E."/>
            <person name="Spatafora J.W."/>
            <person name="Visel A."/>
            <person name="Grigoriev I.V."/>
        </authorList>
    </citation>
    <scope>NUCLEOTIDE SEQUENCE [LARGE SCALE GENOMIC DNA]</scope>
    <source>
        <strain evidence="2 3">NRRL 2496</strain>
    </source>
</reference>
<name>A0A1X2HW15_SYNRA</name>
<sequence>MVSATLTKNPKPIEGHKYGIEVGAPAETAPAGDNAAVVKIQAAALNHRDVWILKGLYPGIKAGSIIGSDGVGIVQEKGNSTVAVNQRVLINPGVGWDSDPKAPEGLFTILGLLPAPGTLTDTVKIDGQELVPCPEHLSTQEAAALPLAGLTAWRALFTKAEVKAGDHVLIPGIGGGVALFALQFAVAAGAHVYVTSSSPEKIKRAVAMGAVGGVNYKDPNAMKELKTLLGRNTLAAVVDGSGGALFAQYVRLMKPGGIIAQYGQTASPKGVGFSMAHVLKHVDIRGSTMGSRREFKDMVAFVEKHKIKPVVSHTFKGLTQATLDKALETLANGEQFGKVVIEIDDAARSSKL</sequence>
<dbReference type="InterPro" id="IPR013154">
    <property type="entry name" value="ADH-like_N"/>
</dbReference>
<dbReference type="SUPFAM" id="SSF51735">
    <property type="entry name" value="NAD(P)-binding Rossmann-fold domains"/>
    <property type="match status" value="1"/>
</dbReference>
<dbReference type="InterPro" id="IPR011032">
    <property type="entry name" value="GroES-like_sf"/>
</dbReference>
<dbReference type="PANTHER" id="PTHR45033:SF3">
    <property type="entry name" value="DEHYDROGENASE, PUTATIVE (AFU_ORTHOLOGUE AFUA_2G13270)-RELATED"/>
    <property type="match status" value="1"/>
</dbReference>
<dbReference type="OrthoDB" id="449487at2759"/>
<evidence type="ECO:0000313" key="2">
    <source>
        <dbReference type="EMBL" id="ORZ03802.1"/>
    </source>
</evidence>
<dbReference type="Gene3D" id="3.90.180.10">
    <property type="entry name" value="Medium-chain alcohol dehydrogenases, catalytic domain"/>
    <property type="match status" value="1"/>
</dbReference>
<evidence type="ECO:0000259" key="1">
    <source>
        <dbReference type="SMART" id="SM00829"/>
    </source>
</evidence>
<dbReference type="InterPro" id="IPR013149">
    <property type="entry name" value="ADH-like_C"/>
</dbReference>
<dbReference type="Gene3D" id="3.40.50.720">
    <property type="entry name" value="NAD(P)-binding Rossmann-like Domain"/>
    <property type="match status" value="1"/>
</dbReference>